<name>A0A1X0YCU1_9BACT</name>
<dbReference type="RefSeq" id="WP_085009175.1">
    <property type="nucleotide sequence ID" value="NZ_NAAD01000002.1"/>
</dbReference>
<evidence type="ECO:0000313" key="4">
    <source>
        <dbReference type="Proteomes" id="UP000193136"/>
    </source>
</evidence>
<proteinExistence type="predicted"/>
<feature type="region of interest" description="Disordered" evidence="1">
    <location>
        <begin position="153"/>
        <end position="221"/>
    </location>
</feature>
<dbReference type="EMBL" id="NAAD01000002">
    <property type="protein sequence ID" value="ORJ62936.1"/>
    <property type="molecule type" value="Genomic_DNA"/>
</dbReference>
<evidence type="ECO:0000313" key="3">
    <source>
        <dbReference type="EMBL" id="ORJ62936.1"/>
    </source>
</evidence>
<reference evidence="3 4" key="1">
    <citation type="submission" date="2017-03" db="EMBL/GenBank/DDBJ databases">
        <title>Genome sequence of Geothermobacter sp. EPR-M, Deep-Sea Iron Reducer.</title>
        <authorList>
            <person name="Tully B."/>
            <person name="Savalia P."/>
            <person name="Abuyen K."/>
            <person name="Baughan C."/>
            <person name="Romero E."/>
            <person name="Ronkowski C."/>
            <person name="Torres B."/>
            <person name="Tremblay J."/>
            <person name="Trujillo A."/>
            <person name="Tyler M."/>
            <person name="Perez-Rodriguez I."/>
            <person name="Amend J."/>
        </authorList>
    </citation>
    <scope>NUCLEOTIDE SEQUENCE [LARGE SCALE GENOMIC DNA]</scope>
    <source>
        <strain evidence="3 4">EPR-M</strain>
    </source>
</reference>
<dbReference type="InterPro" id="IPR007831">
    <property type="entry name" value="T2SS_GspE_N"/>
</dbReference>
<sequence length="387" mass="43498">MRQKNRIGKELLRRGLISETQLEEALKSQAIFGGRLGSHLVDVGALEEEQLARLLSARHRVPFVRSRHFNNLPREIIDQLPVELVEKYFAVPLKKDTRRLVVALPDPGDLDAIDAIGFHCGMRVKPVVAVESTLVRAMHRYYGLERVGQYILVPEDEPRQDPARAPDADSEEEDESNWLGGPEQDAMLEDWELRQRQETTSPPRSARETTFPDQPVEASTVPPQPAATLEQLGEQFSRAANRDEIADLVIAWINREYRSGALLLVRGGVTFGWRAVRDRTPLPDFEQFQLGLDEPSILQMVAENHAQYLGPVSRSPFNSLLLHELGGHIPEQVLVEPVLLLGRLIGFLYIDNPRLNLAAVAAEVRELAVKLAMAFEMLILQNKLAST</sequence>
<feature type="domain" description="Type II secretion system protein GspE N-terminal" evidence="2">
    <location>
        <begin position="70"/>
        <end position="146"/>
    </location>
</feature>
<protein>
    <recommendedName>
        <fullName evidence="2">Type II secretion system protein GspE N-terminal domain-containing protein</fullName>
    </recommendedName>
</protein>
<dbReference type="OrthoDB" id="5430167at2"/>
<accession>A0A1X0YCU1</accession>
<dbReference type="Gene3D" id="3.30.300.160">
    <property type="entry name" value="Type II secretion system, protein E, N-terminal domain"/>
    <property type="match status" value="1"/>
</dbReference>
<dbReference type="STRING" id="1969733.B5V00_02475"/>
<dbReference type="SUPFAM" id="SSF160246">
    <property type="entry name" value="EspE N-terminal domain-like"/>
    <property type="match status" value="1"/>
</dbReference>
<dbReference type="Proteomes" id="UP000193136">
    <property type="component" value="Unassembled WGS sequence"/>
</dbReference>
<keyword evidence="4" id="KW-1185">Reference proteome</keyword>
<organism evidence="3 4">
    <name type="scientific">Geothermobacter hydrogeniphilus</name>
    <dbReference type="NCBI Taxonomy" id="1969733"/>
    <lineage>
        <taxon>Bacteria</taxon>
        <taxon>Pseudomonadati</taxon>
        <taxon>Thermodesulfobacteriota</taxon>
        <taxon>Desulfuromonadia</taxon>
        <taxon>Desulfuromonadales</taxon>
        <taxon>Geothermobacteraceae</taxon>
        <taxon>Geothermobacter</taxon>
    </lineage>
</organism>
<gene>
    <name evidence="3" type="ORF">B5V00_02475</name>
</gene>
<comment type="caution">
    <text evidence="3">The sequence shown here is derived from an EMBL/GenBank/DDBJ whole genome shotgun (WGS) entry which is preliminary data.</text>
</comment>
<dbReference type="InterPro" id="IPR037257">
    <property type="entry name" value="T2SS_E_N_sf"/>
</dbReference>
<feature type="compositionally biased region" description="Basic and acidic residues" evidence="1">
    <location>
        <begin position="156"/>
        <end position="167"/>
    </location>
</feature>
<dbReference type="AlphaFoldDB" id="A0A1X0YCU1"/>
<dbReference type="Pfam" id="PF05157">
    <property type="entry name" value="MshEN"/>
    <property type="match status" value="1"/>
</dbReference>
<evidence type="ECO:0000259" key="2">
    <source>
        <dbReference type="Pfam" id="PF05157"/>
    </source>
</evidence>
<evidence type="ECO:0000256" key="1">
    <source>
        <dbReference type="SAM" id="MobiDB-lite"/>
    </source>
</evidence>